<feature type="region of interest" description="Disordered" evidence="1">
    <location>
        <begin position="1"/>
        <end position="23"/>
    </location>
</feature>
<protein>
    <submittedName>
        <fullName evidence="2">Uncharacterized protein</fullName>
    </submittedName>
</protein>
<evidence type="ECO:0000256" key="1">
    <source>
        <dbReference type="SAM" id="MobiDB-lite"/>
    </source>
</evidence>
<dbReference type="Proteomes" id="UP000236178">
    <property type="component" value="Unassembled WGS sequence"/>
</dbReference>
<sequence length="155" mass="16892">MSDDVLSSIPTDPQWQPDRPAAERTAALAADLAPGLSDGVDVEIDVTWHDALTPVDCGENLERIGCPHCGASIDLEWYADLVESHCEDGFATLAVEVPCCGAATSLDVLDYAWPCGFARFEIAIWNPERDWFDDEELATIGDTLGHPVKQIRAHI</sequence>
<proteinExistence type="predicted"/>
<comment type="caution">
    <text evidence="2">The sequence shown here is derived from an EMBL/GenBank/DDBJ whole genome shotgun (WGS) entry which is preliminary data.</text>
</comment>
<evidence type="ECO:0000313" key="3">
    <source>
        <dbReference type="Proteomes" id="UP000236178"/>
    </source>
</evidence>
<dbReference type="EMBL" id="PJOS01000023">
    <property type="protein sequence ID" value="PKT72305.1"/>
    <property type="molecule type" value="Genomic_DNA"/>
</dbReference>
<dbReference type="OrthoDB" id="7871924at2"/>
<evidence type="ECO:0000313" key="2">
    <source>
        <dbReference type="EMBL" id="PKT72305.1"/>
    </source>
</evidence>
<reference evidence="2 3" key="1">
    <citation type="submission" date="2017-12" db="EMBL/GenBank/DDBJ databases">
        <title>Streptomyces populusis sp. nov., a novel endophytic actinobacterium isolated from stems of Populus adenopoda Maxim.</title>
        <authorList>
            <person name="Wang Z."/>
        </authorList>
    </citation>
    <scope>NUCLEOTIDE SEQUENCE [LARGE SCALE GENOMIC DNA]</scope>
    <source>
        <strain evidence="2 3">A249</strain>
    </source>
</reference>
<accession>A0A2I0SQV4</accession>
<organism evidence="2 3">
    <name type="scientific">Streptomyces populi</name>
    <dbReference type="NCBI Taxonomy" id="2058924"/>
    <lineage>
        <taxon>Bacteria</taxon>
        <taxon>Bacillati</taxon>
        <taxon>Actinomycetota</taxon>
        <taxon>Actinomycetes</taxon>
        <taxon>Kitasatosporales</taxon>
        <taxon>Streptomycetaceae</taxon>
        <taxon>Streptomyces</taxon>
    </lineage>
</organism>
<keyword evidence="3" id="KW-1185">Reference proteome</keyword>
<name>A0A2I0SQV4_9ACTN</name>
<dbReference type="RefSeq" id="WP_103549857.1">
    <property type="nucleotide sequence ID" value="NZ_KZ626862.1"/>
</dbReference>
<dbReference type="AlphaFoldDB" id="A0A2I0SQV4"/>
<gene>
    <name evidence="2" type="ORF">CW362_14535</name>
</gene>